<dbReference type="Gene3D" id="2.40.50.1020">
    <property type="entry name" value="LytTr DNA-binding domain"/>
    <property type="match status" value="1"/>
</dbReference>
<keyword evidence="1" id="KW-0597">Phosphoprotein</keyword>
<accession>A0ABR7QIM7</accession>
<dbReference type="InterPro" id="IPR007492">
    <property type="entry name" value="LytTR_DNA-bd_dom"/>
</dbReference>
<dbReference type="Pfam" id="PF00072">
    <property type="entry name" value="Response_reg"/>
    <property type="match status" value="1"/>
</dbReference>
<dbReference type="InterPro" id="IPR046947">
    <property type="entry name" value="LytR-like"/>
</dbReference>
<dbReference type="Proteomes" id="UP000618952">
    <property type="component" value="Unassembled WGS sequence"/>
</dbReference>
<dbReference type="SMART" id="SM00850">
    <property type="entry name" value="LytTR"/>
    <property type="match status" value="1"/>
</dbReference>
<comment type="caution">
    <text evidence="4">The sequence shown here is derived from an EMBL/GenBank/DDBJ whole genome shotgun (WGS) entry which is preliminary data.</text>
</comment>
<feature type="domain" description="Response regulatory" evidence="2">
    <location>
        <begin position="2"/>
        <end position="115"/>
    </location>
</feature>
<feature type="domain" description="HTH LytTR-type" evidence="3">
    <location>
        <begin position="155"/>
        <end position="253"/>
    </location>
</feature>
<organism evidence="4 5">
    <name type="scientific">Arenibacter arenosicollis</name>
    <dbReference type="NCBI Taxonomy" id="2762274"/>
    <lineage>
        <taxon>Bacteria</taxon>
        <taxon>Pseudomonadati</taxon>
        <taxon>Bacteroidota</taxon>
        <taxon>Flavobacteriia</taxon>
        <taxon>Flavobacteriales</taxon>
        <taxon>Flavobacteriaceae</taxon>
        <taxon>Arenibacter</taxon>
    </lineage>
</organism>
<dbReference type="SMART" id="SM00448">
    <property type="entry name" value="REC"/>
    <property type="match status" value="1"/>
</dbReference>
<name>A0ABR7QIM7_9FLAO</name>
<reference evidence="4 5" key="1">
    <citation type="submission" date="2020-08" db="EMBL/GenBank/DDBJ databases">
        <title>Arenibacter gaetbuli sp. nov., isolated from a sand dune.</title>
        <authorList>
            <person name="Park S."/>
            <person name="Yoon J.-H."/>
        </authorList>
    </citation>
    <scope>NUCLEOTIDE SEQUENCE [LARGE SCALE GENOMIC DNA]</scope>
    <source>
        <strain evidence="4 5">BSSL-BM3</strain>
    </source>
</reference>
<proteinExistence type="predicted"/>
<evidence type="ECO:0000313" key="4">
    <source>
        <dbReference type="EMBL" id="MBC8767033.1"/>
    </source>
</evidence>
<dbReference type="InterPro" id="IPR011006">
    <property type="entry name" value="CheY-like_superfamily"/>
</dbReference>
<dbReference type="PANTHER" id="PTHR37299">
    <property type="entry name" value="TRANSCRIPTIONAL REGULATOR-RELATED"/>
    <property type="match status" value="1"/>
</dbReference>
<dbReference type="PROSITE" id="PS50110">
    <property type="entry name" value="RESPONSE_REGULATORY"/>
    <property type="match status" value="1"/>
</dbReference>
<dbReference type="Gene3D" id="3.40.50.2300">
    <property type="match status" value="1"/>
</dbReference>
<dbReference type="PANTHER" id="PTHR37299:SF1">
    <property type="entry name" value="STAGE 0 SPORULATION PROTEIN A HOMOLOG"/>
    <property type="match status" value="1"/>
</dbReference>
<gene>
    <name evidence="4" type="ORF">H4O18_03415</name>
</gene>
<dbReference type="RefSeq" id="WP_187581712.1">
    <property type="nucleotide sequence ID" value="NZ_JACLHY010000002.1"/>
</dbReference>
<dbReference type="EMBL" id="JACLHY010000002">
    <property type="protein sequence ID" value="MBC8767033.1"/>
    <property type="molecule type" value="Genomic_DNA"/>
</dbReference>
<feature type="modified residue" description="4-aspartylphosphate" evidence="1">
    <location>
        <position position="55"/>
    </location>
</feature>
<sequence>MKVVIVEDELAASENLVYMLKNLEDTIEVLAVLDSVKTSVDYFSRNQGADLVFMDIHLADGLSFEIFDAIKIDAPIIFTTAYDQYALKAFKLNSIDYLLKPIDEEELEESLIQFKEQKKGKGLISNQVEGLLHLLKDQKKGYKSMYLVHHRDELIPVKTEKIAYLYIDNGIVKAVTKDKQTYVIEQKLEDIENELDPSNFYRLNRQFIVQRDAISGIKQYFNGKLIVNVIPVFEERVVVSKAKAAEFKNWMNN</sequence>
<protein>
    <submittedName>
        <fullName evidence="4">Response regulator transcription factor</fullName>
    </submittedName>
</protein>
<keyword evidence="5" id="KW-1185">Reference proteome</keyword>
<dbReference type="PROSITE" id="PS50930">
    <property type="entry name" value="HTH_LYTTR"/>
    <property type="match status" value="1"/>
</dbReference>
<dbReference type="SUPFAM" id="SSF52172">
    <property type="entry name" value="CheY-like"/>
    <property type="match status" value="1"/>
</dbReference>
<evidence type="ECO:0000259" key="2">
    <source>
        <dbReference type="PROSITE" id="PS50110"/>
    </source>
</evidence>
<dbReference type="Pfam" id="PF04397">
    <property type="entry name" value="LytTR"/>
    <property type="match status" value="1"/>
</dbReference>
<dbReference type="InterPro" id="IPR001789">
    <property type="entry name" value="Sig_transdc_resp-reg_receiver"/>
</dbReference>
<evidence type="ECO:0000313" key="5">
    <source>
        <dbReference type="Proteomes" id="UP000618952"/>
    </source>
</evidence>
<evidence type="ECO:0000256" key="1">
    <source>
        <dbReference type="PROSITE-ProRule" id="PRU00169"/>
    </source>
</evidence>
<evidence type="ECO:0000259" key="3">
    <source>
        <dbReference type="PROSITE" id="PS50930"/>
    </source>
</evidence>